<feature type="transmembrane region" description="Helical" evidence="5">
    <location>
        <begin position="125"/>
        <end position="145"/>
    </location>
</feature>
<dbReference type="GO" id="GO:0016020">
    <property type="term" value="C:membrane"/>
    <property type="evidence" value="ECO:0007669"/>
    <property type="project" value="UniProtKB-SubCell"/>
</dbReference>
<evidence type="ECO:0000256" key="4">
    <source>
        <dbReference type="ARBA" id="ARBA00023136"/>
    </source>
</evidence>
<organism evidence="7 8">
    <name type="scientific">Arenimonas malthae CC-JY-1</name>
    <dbReference type="NCBI Taxonomy" id="1384054"/>
    <lineage>
        <taxon>Bacteria</taxon>
        <taxon>Pseudomonadati</taxon>
        <taxon>Pseudomonadota</taxon>
        <taxon>Gammaproteobacteria</taxon>
        <taxon>Lysobacterales</taxon>
        <taxon>Lysobacteraceae</taxon>
        <taxon>Arenimonas</taxon>
    </lineage>
</organism>
<dbReference type="STRING" id="1384054.N790_14280"/>
<dbReference type="SUPFAM" id="SSF144091">
    <property type="entry name" value="Rhomboid-like"/>
    <property type="match status" value="1"/>
</dbReference>
<protein>
    <recommendedName>
        <fullName evidence="6">Peptidase S54 rhomboid domain-containing protein</fullName>
    </recommendedName>
</protein>
<keyword evidence="3 5" id="KW-1133">Transmembrane helix</keyword>
<dbReference type="PANTHER" id="PTHR13377:SF3">
    <property type="entry name" value="TRANSMEMBRANE PROTEIN 115"/>
    <property type="match status" value="1"/>
</dbReference>
<accession>A0A091BG70</accession>
<keyword evidence="4 5" id="KW-0472">Membrane</keyword>
<evidence type="ECO:0000256" key="2">
    <source>
        <dbReference type="ARBA" id="ARBA00022692"/>
    </source>
</evidence>
<comment type="subcellular location">
    <subcellularLocation>
        <location evidence="1">Membrane</location>
        <topology evidence="1">Multi-pass membrane protein</topology>
    </subcellularLocation>
</comment>
<evidence type="ECO:0000313" key="7">
    <source>
        <dbReference type="EMBL" id="KFN51713.1"/>
    </source>
</evidence>
<dbReference type="RefSeq" id="WP_043800713.1">
    <property type="nucleotide sequence ID" value="NZ_AVCH01000045.1"/>
</dbReference>
<name>A0A091BG70_9GAMM</name>
<dbReference type="PANTHER" id="PTHR13377">
    <property type="entry name" value="PLACENTAL PROTEIN 6"/>
    <property type="match status" value="1"/>
</dbReference>
<dbReference type="OrthoDB" id="9814037at2"/>
<dbReference type="eggNOG" id="COG0705">
    <property type="taxonomic scope" value="Bacteria"/>
</dbReference>
<comment type="caution">
    <text evidence="7">The sequence shown here is derived from an EMBL/GenBank/DDBJ whole genome shotgun (WGS) entry which is preliminary data.</text>
</comment>
<dbReference type="EMBL" id="AVCH01000045">
    <property type="protein sequence ID" value="KFN51713.1"/>
    <property type="molecule type" value="Genomic_DNA"/>
</dbReference>
<dbReference type="InterPro" id="IPR013861">
    <property type="entry name" value="TMEM115/Pdh1/Rbl19"/>
</dbReference>
<keyword evidence="2 5" id="KW-0812">Transmembrane</keyword>
<sequence>MHLPPLTIKLLWGVVGLLVLPFLVPRESMAQLMLWPLGEATVFAPGGDIVRLGFMPWQLVTHVLINPGFGGLLFLGLTLVFFGAQLEQIWGTRKYSQFLLTVTLGGGLLQLLLISIGHAAGFLPFAPVAGANATLYGILFAVAYLNPNQRVMLLIPPIPMRMRNLVIALVAFELVFGVFGSSNGLAHIGFLGGMLVAWLMIRYWRGQPPFKPRGPRLVR</sequence>
<dbReference type="Gene3D" id="1.20.1540.10">
    <property type="entry name" value="Rhomboid-like"/>
    <property type="match status" value="1"/>
</dbReference>
<dbReference type="GO" id="GO:0006890">
    <property type="term" value="P:retrograde vesicle-mediated transport, Golgi to endoplasmic reticulum"/>
    <property type="evidence" value="ECO:0007669"/>
    <property type="project" value="InterPro"/>
</dbReference>
<gene>
    <name evidence="7" type="ORF">N790_14280</name>
</gene>
<feature type="transmembrane region" description="Helical" evidence="5">
    <location>
        <begin position="188"/>
        <end position="204"/>
    </location>
</feature>
<reference evidence="7 8" key="1">
    <citation type="submission" date="2013-09" db="EMBL/GenBank/DDBJ databases">
        <title>Genome sequencing of Arenimonas malthae.</title>
        <authorList>
            <person name="Chen F."/>
            <person name="Wang G."/>
        </authorList>
    </citation>
    <scope>NUCLEOTIDE SEQUENCE [LARGE SCALE GENOMIC DNA]</scope>
    <source>
        <strain evidence="7 8">CC-JY-1</strain>
    </source>
</reference>
<dbReference type="GO" id="GO:0004252">
    <property type="term" value="F:serine-type endopeptidase activity"/>
    <property type="evidence" value="ECO:0007669"/>
    <property type="project" value="InterPro"/>
</dbReference>
<feature type="transmembrane region" description="Helical" evidence="5">
    <location>
        <begin position="98"/>
        <end position="119"/>
    </location>
</feature>
<proteinExistence type="predicted"/>
<keyword evidence="8" id="KW-1185">Reference proteome</keyword>
<evidence type="ECO:0000256" key="1">
    <source>
        <dbReference type="ARBA" id="ARBA00004141"/>
    </source>
</evidence>
<evidence type="ECO:0000313" key="8">
    <source>
        <dbReference type="Proteomes" id="UP000029392"/>
    </source>
</evidence>
<dbReference type="Pfam" id="PF01694">
    <property type="entry name" value="Rhomboid"/>
    <property type="match status" value="1"/>
</dbReference>
<evidence type="ECO:0000256" key="3">
    <source>
        <dbReference type="ARBA" id="ARBA00022989"/>
    </source>
</evidence>
<evidence type="ECO:0000256" key="5">
    <source>
        <dbReference type="SAM" id="Phobius"/>
    </source>
</evidence>
<dbReference type="AlphaFoldDB" id="A0A091BG70"/>
<feature type="transmembrane region" description="Helical" evidence="5">
    <location>
        <begin position="165"/>
        <end position="182"/>
    </location>
</feature>
<evidence type="ECO:0000259" key="6">
    <source>
        <dbReference type="Pfam" id="PF01694"/>
    </source>
</evidence>
<dbReference type="Proteomes" id="UP000029392">
    <property type="component" value="Unassembled WGS sequence"/>
</dbReference>
<feature type="domain" description="Peptidase S54 rhomboid" evidence="6">
    <location>
        <begin position="56"/>
        <end position="202"/>
    </location>
</feature>
<dbReference type="InterPro" id="IPR022764">
    <property type="entry name" value="Peptidase_S54_rhomboid_dom"/>
</dbReference>
<dbReference type="PATRIC" id="fig|1384054.3.peg.628"/>
<dbReference type="InterPro" id="IPR035952">
    <property type="entry name" value="Rhomboid-like_sf"/>
</dbReference>
<feature type="transmembrane region" description="Helical" evidence="5">
    <location>
        <begin position="64"/>
        <end position="86"/>
    </location>
</feature>